<keyword evidence="1" id="KW-0175">Coiled coil</keyword>
<dbReference type="AlphaFoldDB" id="A0A7C9B7K8"/>
<evidence type="ECO:0000313" key="3">
    <source>
        <dbReference type="Proteomes" id="UP000479293"/>
    </source>
</evidence>
<dbReference type="EMBL" id="WHLY01000002">
    <property type="protein sequence ID" value="MPR31942.1"/>
    <property type="molecule type" value="Genomic_DNA"/>
</dbReference>
<sequence>MKEMEDKIKKLEENQNKLFEILEDLTDGDGNNDFAQSLIKEFALGAIKNKTAAPVVINQIPRASGGFNNL</sequence>
<evidence type="ECO:0000313" key="2">
    <source>
        <dbReference type="EMBL" id="MPR31942.1"/>
    </source>
</evidence>
<organism evidence="2 3">
    <name type="scientific">Salmonirosea aquatica</name>
    <dbReference type="NCBI Taxonomy" id="2654236"/>
    <lineage>
        <taxon>Bacteria</taxon>
        <taxon>Pseudomonadati</taxon>
        <taxon>Bacteroidota</taxon>
        <taxon>Cytophagia</taxon>
        <taxon>Cytophagales</taxon>
        <taxon>Spirosomataceae</taxon>
        <taxon>Salmonirosea</taxon>
    </lineage>
</organism>
<evidence type="ECO:0000256" key="1">
    <source>
        <dbReference type="SAM" id="Coils"/>
    </source>
</evidence>
<proteinExistence type="predicted"/>
<name>A0A7C9B7K8_9BACT</name>
<feature type="coiled-coil region" evidence="1">
    <location>
        <begin position="1"/>
        <end position="28"/>
    </location>
</feature>
<dbReference type="RefSeq" id="WP_152756059.1">
    <property type="nucleotide sequence ID" value="NZ_WHLY01000002.1"/>
</dbReference>
<dbReference type="Proteomes" id="UP000479293">
    <property type="component" value="Unassembled WGS sequence"/>
</dbReference>
<reference evidence="2 3" key="1">
    <citation type="submission" date="2019-10" db="EMBL/GenBank/DDBJ databases">
        <title>Draft Genome Sequence of Cytophagaceae sp. SJW1-29.</title>
        <authorList>
            <person name="Choi A."/>
        </authorList>
    </citation>
    <scope>NUCLEOTIDE SEQUENCE [LARGE SCALE GENOMIC DNA]</scope>
    <source>
        <strain evidence="2 3">SJW1-29</strain>
    </source>
</reference>
<accession>A0A7C9B7K8</accession>
<comment type="caution">
    <text evidence="2">The sequence shown here is derived from an EMBL/GenBank/DDBJ whole genome shotgun (WGS) entry which is preliminary data.</text>
</comment>
<protein>
    <submittedName>
        <fullName evidence="2">Uncharacterized protein</fullName>
    </submittedName>
</protein>
<gene>
    <name evidence="2" type="ORF">GBK04_00905</name>
</gene>
<keyword evidence="3" id="KW-1185">Reference proteome</keyword>